<dbReference type="Proteomes" id="UP000095283">
    <property type="component" value="Unplaced"/>
</dbReference>
<dbReference type="AlphaFoldDB" id="A0A1I7WGH6"/>
<sequence>MQVSKLRRFDEQENMRIRNALEEHDQKSAKKIASIKERHASTV</sequence>
<reference evidence="3" key="1">
    <citation type="submission" date="2016-11" db="UniProtKB">
        <authorList>
            <consortium name="WormBaseParasite"/>
        </authorList>
    </citation>
    <scope>IDENTIFICATION</scope>
</reference>
<dbReference type="WBParaSite" id="Hba_04096">
    <property type="protein sequence ID" value="Hba_04096"/>
    <property type="gene ID" value="Hba_04096"/>
</dbReference>
<feature type="region of interest" description="Disordered" evidence="1">
    <location>
        <begin position="18"/>
        <end position="43"/>
    </location>
</feature>
<proteinExistence type="predicted"/>
<keyword evidence="2" id="KW-1185">Reference proteome</keyword>
<organism evidence="2 3">
    <name type="scientific">Heterorhabditis bacteriophora</name>
    <name type="common">Entomopathogenic nematode worm</name>
    <dbReference type="NCBI Taxonomy" id="37862"/>
    <lineage>
        <taxon>Eukaryota</taxon>
        <taxon>Metazoa</taxon>
        <taxon>Ecdysozoa</taxon>
        <taxon>Nematoda</taxon>
        <taxon>Chromadorea</taxon>
        <taxon>Rhabditida</taxon>
        <taxon>Rhabditina</taxon>
        <taxon>Rhabditomorpha</taxon>
        <taxon>Strongyloidea</taxon>
        <taxon>Heterorhabditidae</taxon>
        <taxon>Heterorhabditis</taxon>
    </lineage>
</organism>
<name>A0A1I7WGH6_HETBA</name>
<protein>
    <submittedName>
        <fullName evidence="3">Transposase</fullName>
    </submittedName>
</protein>
<evidence type="ECO:0000313" key="3">
    <source>
        <dbReference type="WBParaSite" id="Hba_04096"/>
    </source>
</evidence>
<evidence type="ECO:0000313" key="2">
    <source>
        <dbReference type="Proteomes" id="UP000095283"/>
    </source>
</evidence>
<accession>A0A1I7WGH6</accession>
<evidence type="ECO:0000256" key="1">
    <source>
        <dbReference type="SAM" id="MobiDB-lite"/>
    </source>
</evidence>